<evidence type="ECO:0000256" key="5">
    <source>
        <dbReference type="ARBA" id="ARBA00023004"/>
    </source>
</evidence>
<evidence type="ECO:0000313" key="9">
    <source>
        <dbReference type="EMBL" id="OGI49758.1"/>
    </source>
</evidence>
<dbReference type="EMBL" id="MFTC01000089">
    <property type="protein sequence ID" value="OGI49758.1"/>
    <property type="molecule type" value="Genomic_DNA"/>
</dbReference>
<sequence length="486" mass="53855">MAKPGDAKKGEAIYAKRCAACHGAEGDGLGPVAERLNPPPRDFTAGQYKIKTSGLDEAAPSDDDLYRTIRHGMPGTAMPGWGDMLSEQDTWDLIVYIKAFAGFEEPPSQQLDYGERISSSAESIGRGKELFHQDDRCSECHGQEGKGDAIKRLKGDAGERTWPRDLAKPWTFRASNDPKDIFARVSLGIPGTQMPAFADPKNEKKLSIEERWHVANYVASLAETDKAVQPENTVVKAERVEGEVASAPDDKRWEATTPTTFYLVPQIIVKERFFRPSNDTITVRAMYNDKEISFLLEWDDRTQSIPGDEKAEKIADPPIDEDAVAVQLPVAIPDGIEKPYFFMGNAVHPVTVWQWKSGTRAKPASLALLNAKGFKDLERRDAQSAGIAAQGAYRDGAWRVVMKRARVAADSAKDLSFTEGQFIPIAFAAWDGSNSEKDSKHTMTTWYWLLLKPDTGAEPFVWALLAMGFVAAGQFWWIRSAGRKKP</sequence>
<dbReference type="STRING" id="1817768.A3A87_10145"/>
<keyword evidence="1" id="KW-0813">Transport</keyword>
<evidence type="ECO:0000256" key="2">
    <source>
        <dbReference type="ARBA" id="ARBA00022617"/>
    </source>
</evidence>
<dbReference type="AlphaFoldDB" id="A0A1F6TX90"/>
<dbReference type="Gene3D" id="1.10.760.10">
    <property type="entry name" value="Cytochrome c-like domain"/>
    <property type="match status" value="2"/>
</dbReference>
<dbReference type="Pfam" id="PF00034">
    <property type="entry name" value="Cytochrom_C"/>
    <property type="match status" value="1"/>
</dbReference>
<proteinExistence type="predicted"/>
<organism evidence="9 10">
    <name type="scientific">Candidatus Muproteobacteria bacterium RIFCSPLOWO2_01_FULL_60_18</name>
    <dbReference type="NCBI Taxonomy" id="1817768"/>
    <lineage>
        <taxon>Bacteria</taxon>
        <taxon>Pseudomonadati</taxon>
        <taxon>Pseudomonadota</taxon>
        <taxon>Candidatus Muproteobacteria</taxon>
    </lineage>
</organism>
<reference evidence="9 10" key="1">
    <citation type="journal article" date="2016" name="Nat. Commun.">
        <title>Thousands of microbial genomes shed light on interconnected biogeochemical processes in an aquifer system.</title>
        <authorList>
            <person name="Anantharaman K."/>
            <person name="Brown C.T."/>
            <person name="Hug L.A."/>
            <person name="Sharon I."/>
            <person name="Castelle C.J."/>
            <person name="Probst A.J."/>
            <person name="Thomas B.C."/>
            <person name="Singh A."/>
            <person name="Wilkins M.J."/>
            <person name="Karaoz U."/>
            <person name="Brodie E.L."/>
            <person name="Williams K.H."/>
            <person name="Hubbard S.S."/>
            <person name="Banfield J.F."/>
        </authorList>
    </citation>
    <scope>NUCLEOTIDE SEQUENCE [LARGE SCALE GENOMIC DNA]</scope>
</reference>
<dbReference type="PANTHER" id="PTHR35008">
    <property type="entry name" value="BLL4482 PROTEIN-RELATED"/>
    <property type="match status" value="1"/>
</dbReference>
<keyword evidence="3 6" id="KW-0479">Metal-binding</keyword>
<keyword evidence="7" id="KW-0472">Membrane</keyword>
<dbReference type="InterPro" id="IPR036909">
    <property type="entry name" value="Cyt_c-like_dom_sf"/>
</dbReference>
<evidence type="ECO:0000256" key="3">
    <source>
        <dbReference type="ARBA" id="ARBA00022723"/>
    </source>
</evidence>
<dbReference type="InterPro" id="IPR019020">
    <property type="entry name" value="Cyt-c552/DMSO_Rdtase_haem-bd"/>
</dbReference>
<evidence type="ECO:0000259" key="8">
    <source>
        <dbReference type="PROSITE" id="PS51007"/>
    </source>
</evidence>
<dbReference type="InterPro" id="IPR051459">
    <property type="entry name" value="Cytochrome_c-type_DH"/>
</dbReference>
<comment type="caution">
    <text evidence="9">The sequence shown here is derived from an EMBL/GenBank/DDBJ whole genome shotgun (WGS) entry which is preliminary data.</text>
</comment>
<dbReference type="Pfam" id="PF09459">
    <property type="entry name" value="EB_dh"/>
    <property type="match status" value="2"/>
</dbReference>
<evidence type="ECO:0000256" key="7">
    <source>
        <dbReference type="SAM" id="Phobius"/>
    </source>
</evidence>
<keyword evidence="4" id="KW-0249">Electron transport</keyword>
<feature type="transmembrane region" description="Helical" evidence="7">
    <location>
        <begin position="460"/>
        <end position="478"/>
    </location>
</feature>
<feature type="domain" description="Cytochrome c" evidence="8">
    <location>
        <begin position="5"/>
        <end position="101"/>
    </location>
</feature>
<protein>
    <recommendedName>
        <fullName evidence="8">Cytochrome c domain-containing protein</fullName>
    </recommendedName>
</protein>
<dbReference type="Gene3D" id="2.60.40.1190">
    <property type="match status" value="1"/>
</dbReference>
<dbReference type="InterPro" id="IPR009056">
    <property type="entry name" value="Cyt_c-like_dom"/>
</dbReference>
<feature type="domain" description="Cytochrome c" evidence="8">
    <location>
        <begin position="122"/>
        <end position="222"/>
    </location>
</feature>
<evidence type="ECO:0000313" key="10">
    <source>
        <dbReference type="Proteomes" id="UP000179037"/>
    </source>
</evidence>
<keyword evidence="5 6" id="KW-0408">Iron</keyword>
<dbReference type="GO" id="GO:0046872">
    <property type="term" value="F:metal ion binding"/>
    <property type="evidence" value="ECO:0007669"/>
    <property type="project" value="UniProtKB-KW"/>
</dbReference>
<accession>A0A1F6TX90</accession>
<dbReference type="GO" id="GO:0020037">
    <property type="term" value="F:heme binding"/>
    <property type="evidence" value="ECO:0007669"/>
    <property type="project" value="InterPro"/>
</dbReference>
<dbReference type="PANTHER" id="PTHR35008:SF8">
    <property type="entry name" value="ALCOHOL DEHYDROGENASE CYTOCHROME C SUBUNIT"/>
    <property type="match status" value="1"/>
</dbReference>
<evidence type="ECO:0000256" key="1">
    <source>
        <dbReference type="ARBA" id="ARBA00022448"/>
    </source>
</evidence>
<dbReference type="SUPFAM" id="SSF46626">
    <property type="entry name" value="Cytochrome c"/>
    <property type="match status" value="2"/>
</dbReference>
<dbReference type="GO" id="GO:0009055">
    <property type="term" value="F:electron transfer activity"/>
    <property type="evidence" value="ECO:0007669"/>
    <property type="project" value="InterPro"/>
</dbReference>
<keyword evidence="7" id="KW-1133">Transmembrane helix</keyword>
<dbReference type="Pfam" id="PF13442">
    <property type="entry name" value="Cytochrome_CBB3"/>
    <property type="match status" value="1"/>
</dbReference>
<evidence type="ECO:0000256" key="6">
    <source>
        <dbReference type="PROSITE-ProRule" id="PRU00433"/>
    </source>
</evidence>
<keyword evidence="7" id="KW-0812">Transmembrane</keyword>
<evidence type="ECO:0000256" key="4">
    <source>
        <dbReference type="ARBA" id="ARBA00022982"/>
    </source>
</evidence>
<dbReference type="PROSITE" id="PS51007">
    <property type="entry name" value="CYTC"/>
    <property type="match status" value="2"/>
</dbReference>
<name>A0A1F6TX90_9PROT</name>
<dbReference type="Proteomes" id="UP000179037">
    <property type="component" value="Unassembled WGS sequence"/>
</dbReference>
<gene>
    <name evidence="9" type="ORF">A3A87_10145</name>
</gene>
<keyword evidence="2 6" id="KW-0349">Heme</keyword>